<comment type="caution">
    <text evidence="2">The sequence shown here is derived from an EMBL/GenBank/DDBJ whole genome shotgun (WGS) entry which is preliminary data.</text>
</comment>
<accession>A0AA88KUJ0</accession>
<name>A0AA88KUJ0_ARTSF</name>
<evidence type="ECO:0000313" key="2">
    <source>
        <dbReference type="EMBL" id="KAK2703767.1"/>
    </source>
</evidence>
<sequence length="348" mass="39164">MDENVDGVANKIGYNQEKRGKKRNTNLENISLLSDPAVSSTTVIRAGNISNTISTNIQSDVFKDRKMKRARIDGPDSSTDQGTVSAISEVSSEMSNLPLLVPITPLQRLFLNSPNLVAVNERLKEDSLMIEKRTQAISEALEGAKQSIRILVAKLTNTLYGDFKDARRRAKEIQNDLSSLTDMDILNKNSYCPRLKVLEGLYKRLEETSSVLKAIRRIKNHQSSVSSFATVFENHQVSALSSASVLVQEALAAEQIKVENLQEEYCCLLEQGKEIKVRQEDVKKEIHKKKLEMEERLIRQKQFYLVSEENLDYNGYSGAVDKDHAENNGDEDDEENYGDKGDDEDDSD</sequence>
<proteinExistence type="predicted"/>
<dbReference type="EMBL" id="JAVRJZ010000078">
    <property type="protein sequence ID" value="KAK2703767.1"/>
    <property type="molecule type" value="Genomic_DNA"/>
</dbReference>
<keyword evidence="3" id="KW-1185">Reference proteome</keyword>
<protein>
    <submittedName>
        <fullName evidence="2">Uncharacterized protein</fullName>
    </submittedName>
</protein>
<feature type="region of interest" description="Disordered" evidence="1">
    <location>
        <begin position="315"/>
        <end position="348"/>
    </location>
</feature>
<feature type="region of interest" description="Disordered" evidence="1">
    <location>
        <begin position="1"/>
        <end position="20"/>
    </location>
</feature>
<evidence type="ECO:0000256" key="1">
    <source>
        <dbReference type="SAM" id="MobiDB-lite"/>
    </source>
</evidence>
<dbReference type="Proteomes" id="UP001187531">
    <property type="component" value="Unassembled WGS sequence"/>
</dbReference>
<organism evidence="2 3">
    <name type="scientific">Artemia franciscana</name>
    <name type="common">Brine shrimp</name>
    <name type="synonym">Artemia sanfranciscana</name>
    <dbReference type="NCBI Taxonomy" id="6661"/>
    <lineage>
        <taxon>Eukaryota</taxon>
        <taxon>Metazoa</taxon>
        <taxon>Ecdysozoa</taxon>
        <taxon>Arthropoda</taxon>
        <taxon>Crustacea</taxon>
        <taxon>Branchiopoda</taxon>
        <taxon>Anostraca</taxon>
        <taxon>Artemiidae</taxon>
        <taxon>Artemia</taxon>
    </lineage>
</organism>
<evidence type="ECO:0000313" key="3">
    <source>
        <dbReference type="Proteomes" id="UP001187531"/>
    </source>
</evidence>
<reference evidence="2" key="1">
    <citation type="submission" date="2023-07" db="EMBL/GenBank/DDBJ databases">
        <title>Chromosome-level genome assembly of Artemia franciscana.</title>
        <authorList>
            <person name="Jo E."/>
        </authorList>
    </citation>
    <scope>NUCLEOTIDE SEQUENCE</scope>
    <source>
        <tissue evidence="2">Whole body</tissue>
    </source>
</reference>
<feature type="compositionally biased region" description="Acidic residues" evidence="1">
    <location>
        <begin position="328"/>
        <end position="348"/>
    </location>
</feature>
<gene>
    <name evidence="2" type="ORF">QYM36_017899</name>
</gene>
<dbReference type="AlphaFoldDB" id="A0AA88KUJ0"/>